<dbReference type="PANTHER" id="PTHR40112:SF1">
    <property type="entry name" value="H2HPP ISOMERASE"/>
    <property type="match status" value="1"/>
</dbReference>
<dbReference type="InterPro" id="IPR013096">
    <property type="entry name" value="Cupin_2"/>
</dbReference>
<dbReference type="InterPro" id="IPR014710">
    <property type="entry name" value="RmlC-like_jellyroll"/>
</dbReference>
<dbReference type="SUPFAM" id="SSF51182">
    <property type="entry name" value="RmlC-like cupins"/>
    <property type="match status" value="1"/>
</dbReference>
<comment type="caution">
    <text evidence="2">The sequence shown here is derived from an EMBL/GenBank/DDBJ whole genome shotgun (WGS) entry which is preliminary data.</text>
</comment>
<dbReference type="InterPro" id="IPR052535">
    <property type="entry name" value="Bacilysin_H2HPP_isomerase"/>
</dbReference>
<gene>
    <name evidence="2" type="ORF">S12H4_04964</name>
</gene>
<sequence length="133" mass="14961">MERKELYATQDEFNRRVVRYQDVPPIELAAGIKSHIVSAEKITVSFVTVEPNAQVPIHHHEAEQIMIIADGACDQIADGKLYHLETGDVFIVPSNSEHGTYVFEKGCQTIEVFSPPRQDFVAKLKAVRKGLEK</sequence>
<protein>
    <recommendedName>
        <fullName evidence="1">Cupin type-2 domain-containing protein</fullName>
    </recommendedName>
</protein>
<organism evidence="2">
    <name type="scientific">marine sediment metagenome</name>
    <dbReference type="NCBI Taxonomy" id="412755"/>
    <lineage>
        <taxon>unclassified sequences</taxon>
        <taxon>metagenomes</taxon>
        <taxon>ecological metagenomes</taxon>
    </lineage>
</organism>
<reference evidence="2" key="1">
    <citation type="journal article" date="2014" name="Front. Microbiol.">
        <title>High frequency of phylogenetically diverse reductive dehalogenase-homologous genes in deep subseafloor sedimentary metagenomes.</title>
        <authorList>
            <person name="Kawai M."/>
            <person name="Futagami T."/>
            <person name="Toyoda A."/>
            <person name="Takaki Y."/>
            <person name="Nishi S."/>
            <person name="Hori S."/>
            <person name="Arai W."/>
            <person name="Tsubouchi T."/>
            <person name="Morono Y."/>
            <person name="Uchiyama I."/>
            <person name="Ito T."/>
            <person name="Fujiyama A."/>
            <person name="Inagaki F."/>
            <person name="Takami H."/>
        </authorList>
    </citation>
    <scope>NUCLEOTIDE SEQUENCE</scope>
    <source>
        <strain evidence="2">Expedition CK06-06</strain>
    </source>
</reference>
<feature type="domain" description="Cupin type-2" evidence="1">
    <location>
        <begin position="46"/>
        <end position="100"/>
    </location>
</feature>
<dbReference type="InterPro" id="IPR011051">
    <property type="entry name" value="RmlC_Cupin_sf"/>
</dbReference>
<name>X1PYS2_9ZZZZ</name>
<proteinExistence type="predicted"/>
<evidence type="ECO:0000259" key="1">
    <source>
        <dbReference type="Pfam" id="PF07883"/>
    </source>
</evidence>
<dbReference type="EMBL" id="BARW01001591">
    <property type="protein sequence ID" value="GAI61442.1"/>
    <property type="molecule type" value="Genomic_DNA"/>
</dbReference>
<dbReference type="PANTHER" id="PTHR40112">
    <property type="entry name" value="H2HPP ISOMERASE"/>
    <property type="match status" value="1"/>
</dbReference>
<dbReference type="AlphaFoldDB" id="X1PYS2"/>
<evidence type="ECO:0000313" key="2">
    <source>
        <dbReference type="EMBL" id="GAI61442.1"/>
    </source>
</evidence>
<accession>X1PYS2</accession>
<dbReference type="Gene3D" id="2.60.120.10">
    <property type="entry name" value="Jelly Rolls"/>
    <property type="match status" value="1"/>
</dbReference>
<dbReference type="Pfam" id="PF07883">
    <property type="entry name" value="Cupin_2"/>
    <property type="match status" value="1"/>
</dbReference>